<name>A0ABZ3ESD1_9FIRM</name>
<dbReference type="EMBL" id="CP146256">
    <property type="protein sequence ID" value="XAH73136.1"/>
    <property type="molecule type" value="Genomic_DNA"/>
</dbReference>
<dbReference type="Pfam" id="PF06152">
    <property type="entry name" value="Phage_min_cap2"/>
    <property type="match status" value="1"/>
</dbReference>
<protein>
    <submittedName>
        <fullName evidence="1">Phage minor capsid protein</fullName>
    </submittedName>
</protein>
<proteinExistence type="predicted"/>
<gene>
    <name evidence="1" type="ORF">V6984_16730</name>
</gene>
<sequence>MLTPEYLTRIVESTQEKVSEVNAYLVARIARRIKELFESTGKVDISPSSISDINKQIAAGGVYEDVQSEIEKKLPGIQREVKRAFYDAAGKISYDNAVFTKKVVEIEQEQGNLLDIDLPKATKLERIGIPEDASKLNMTPKEIRVLESAYRRTNGEIYNLTRTCAGEAQRDFIEACDRAFFLVKRGVSIDTAIMDAINEVASKGITTVHYGRRNDSIESAIARAVRTGVNQANGDIVLTRCAEMGVNHVLVSQHVGARVTKSDDYTNHSLWQGKVYRVDWSNPALSQYEPTPQEIQENSSSFSFLDKIKGFFRSKSDNGKYQDFIAECGYGQMLGICGINCRHSFGAFYPGVNINTNETIDKEANEEKYNLEQKQRGMEREIRKTKRVKNAIEASGLEGEEFADRIREINRLIKAQTESYNSFCAEHADKGIKPINWRLKVAKVEGISNS</sequence>
<evidence type="ECO:0000313" key="1">
    <source>
        <dbReference type="EMBL" id="XAH73136.1"/>
    </source>
</evidence>
<accession>A0ABZ3ESD1</accession>
<evidence type="ECO:0000313" key="2">
    <source>
        <dbReference type="Proteomes" id="UP001451571"/>
    </source>
</evidence>
<dbReference type="InterPro" id="IPR009319">
    <property type="entry name" value="Phage_A118_VSP1"/>
</dbReference>
<organism evidence="1 2">
    <name type="scientific">Kineothrix sedimenti</name>
    <dbReference type="NCBI Taxonomy" id="3123317"/>
    <lineage>
        <taxon>Bacteria</taxon>
        <taxon>Bacillati</taxon>
        <taxon>Bacillota</taxon>
        <taxon>Clostridia</taxon>
        <taxon>Lachnospirales</taxon>
        <taxon>Lachnospiraceae</taxon>
        <taxon>Kineothrix</taxon>
    </lineage>
</organism>
<dbReference type="Proteomes" id="UP001451571">
    <property type="component" value="Chromosome"/>
</dbReference>
<keyword evidence="2" id="KW-1185">Reference proteome</keyword>
<dbReference type="RefSeq" id="WP_342756743.1">
    <property type="nucleotide sequence ID" value="NZ_CP146256.1"/>
</dbReference>
<reference evidence="1 2" key="1">
    <citation type="submission" date="2024-02" db="EMBL/GenBank/DDBJ databases">
        <title>Bacterial strain from lacustrine sediment.</title>
        <authorList>
            <person name="Petit C."/>
            <person name="Fadhlaoui K."/>
        </authorList>
    </citation>
    <scope>NUCLEOTIDE SEQUENCE [LARGE SCALE GENOMIC DNA]</scope>
    <source>
        <strain evidence="1 2">IPX-CK</strain>
    </source>
</reference>